<evidence type="ECO:0000313" key="11">
    <source>
        <dbReference type="Proteomes" id="UP000305067"/>
    </source>
</evidence>
<dbReference type="InterPro" id="IPR012132">
    <property type="entry name" value="GMC_OxRdtase"/>
</dbReference>
<proteinExistence type="inferred from homology"/>
<keyword evidence="3" id="KW-0285">Flavoprotein</keyword>
<dbReference type="SUPFAM" id="SSF54373">
    <property type="entry name" value="FAD-linked reductases, C-terminal domain"/>
    <property type="match status" value="1"/>
</dbReference>
<keyword evidence="4 7" id="KW-0274">FAD</keyword>
<evidence type="ECO:0000256" key="3">
    <source>
        <dbReference type="ARBA" id="ARBA00022630"/>
    </source>
</evidence>
<dbReference type="InterPro" id="IPR007867">
    <property type="entry name" value="GMC_OxRtase_C"/>
</dbReference>
<accession>A0A5C3QA83</accession>
<sequence length="621" mass="68186">MKREEATDGKRVLVMHGQWKMRIEPGSHNRLLIYFEAIAFPASQPHPQRNSTIWPRIVTGYPSCTAQKASESRQTYNHVVVGGGVAGCCLASRLSEDPTVTVLLIERGTVQDSWLSRIPLPSSNHVRDGALSILTPAETSTLLNNRALTVSIGGPRDFDRWERMGRTGWGCKPLKPYFIKSENALSLDSEFRGSKGLWTDQQLPYIPFLNATQRTVDAAQKIGLPLVDDPNCAGAPLSGCVFLDSTVDEKRQRVSAQTGYLSADLVHSRAHNLVICTSALVSQVLFTRSPDGELRAKGVSFGDTSSGDEAQTYVVNVQEEVMSMRGRPVFPSNFDAEVATVSSVGVPRVLTFLSGIGPKKHLEANGIKVWKDLPGVGSFPKDYPSIGLSYEVLMKDSIHSLWNRPLRGLLEFIKYVTTGKGVLGIPFMQCMLYTNTSLIDNDAFIVKTPADDAKSPLVSDTEIIPIPSRIEHGFLSNPADVVVIRKQIRLAIRLAQEMKARRYSLKPLRVPQDDTDEQVDAYARENTRTGSHFTSTCRMAPEKDEVSPGVVDDQLRVWGVKNLRVCDASVFPDIVSKHPMAPVVAIAERCANLIKSANAGPGEQCATTGVANGVSFWYYEA</sequence>
<dbReference type="EMBL" id="ML178838">
    <property type="protein sequence ID" value="TFK98671.1"/>
    <property type="molecule type" value="Genomic_DNA"/>
</dbReference>
<protein>
    <recommendedName>
        <fullName evidence="12">GMC oxidoreductase</fullName>
    </recommendedName>
</protein>
<dbReference type="InterPro" id="IPR000172">
    <property type="entry name" value="GMC_OxRdtase_N"/>
</dbReference>
<evidence type="ECO:0000313" key="10">
    <source>
        <dbReference type="EMBL" id="TFK98671.1"/>
    </source>
</evidence>
<dbReference type="Gene3D" id="3.50.50.60">
    <property type="entry name" value="FAD/NAD(P)-binding domain"/>
    <property type="match status" value="3"/>
</dbReference>
<dbReference type="PANTHER" id="PTHR11552:SF219">
    <property type="entry name" value="GLUCOSE-METHANOL-CHOLINE OXIDOREDUCTASE N-TERMINAL DOMAIN-CONTAINING PROTEIN"/>
    <property type="match status" value="1"/>
</dbReference>
<feature type="domain" description="Glucose-methanol-choline oxidoreductase C-terminal" evidence="9">
    <location>
        <begin position="468"/>
        <end position="587"/>
    </location>
</feature>
<dbReference type="Gene3D" id="4.10.450.10">
    <property type="entry name" value="Glucose Oxidase, domain 2"/>
    <property type="match status" value="1"/>
</dbReference>
<feature type="active site" description="Proton donor" evidence="6">
    <location>
        <position position="532"/>
    </location>
</feature>
<evidence type="ECO:0000256" key="6">
    <source>
        <dbReference type="PIRSR" id="PIRSR000137-1"/>
    </source>
</evidence>
<name>A0A5C3QA83_9AGAR</name>
<feature type="domain" description="Glucose-methanol-choline oxidoreductase N-terminal" evidence="8">
    <location>
        <begin position="78"/>
        <end position="322"/>
    </location>
</feature>
<feature type="active site" description="Proton acceptor" evidence="6">
    <location>
        <position position="578"/>
    </location>
</feature>
<evidence type="ECO:0000256" key="2">
    <source>
        <dbReference type="ARBA" id="ARBA00010790"/>
    </source>
</evidence>
<dbReference type="Pfam" id="PF05199">
    <property type="entry name" value="GMC_oxred_C"/>
    <property type="match status" value="1"/>
</dbReference>
<keyword evidence="5" id="KW-0560">Oxidoreductase</keyword>
<dbReference type="PIRSF" id="PIRSF000137">
    <property type="entry name" value="Alcohol_oxidase"/>
    <property type="match status" value="1"/>
</dbReference>
<dbReference type="GO" id="GO:0050660">
    <property type="term" value="F:flavin adenine dinucleotide binding"/>
    <property type="evidence" value="ECO:0007669"/>
    <property type="project" value="InterPro"/>
</dbReference>
<evidence type="ECO:0008006" key="12">
    <source>
        <dbReference type="Google" id="ProtNLM"/>
    </source>
</evidence>
<dbReference type="SUPFAM" id="SSF51905">
    <property type="entry name" value="FAD/NAD(P)-binding domain"/>
    <property type="match status" value="1"/>
</dbReference>
<comment type="similarity">
    <text evidence="2">Belongs to the GMC oxidoreductase family.</text>
</comment>
<evidence type="ECO:0000256" key="4">
    <source>
        <dbReference type="ARBA" id="ARBA00022827"/>
    </source>
</evidence>
<dbReference type="STRING" id="1884261.A0A5C3QA83"/>
<feature type="binding site" evidence="7">
    <location>
        <position position="281"/>
    </location>
    <ligand>
        <name>FAD</name>
        <dbReference type="ChEBI" id="CHEBI:57692"/>
    </ligand>
</feature>
<dbReference type="InterPro" id="IPR036188">
    <property type="entry name" value="FAD/NAD-bd_sf"/>
</dbReference>
<dbReference type="AlphaFoldDB" id="A0A5C3QA83"/>
<evidence type="ECO:0000259" key="9">
    <source>
        <dbReference type="Pfam" id="PF05199"/>
    </source>
</evidence>
<dbReference type="PANTHER" id="PTHR11552">
    <property type="entry name" value="GLUCOSE-METHANOL-CHOLINE GMC OXIDOREDUCTASE"/>
    <property type="match status" value="1"/>
</dbReference>
<dbReference type="GO" id="GO:0016614">
    <property type="term" value="F:oxidoreductase activity, acting on CH-OH group of donors"/>
    <property type="evidence" value="ECO:0007669"/>
    <property type="project" value="InterPro"/>
</dbReference>
<evidence type="ECO:0000259" key="8">
    <source>
        <dbReference type="Pfam" id="PF00732"/>
    </source>
</evidence>
<dbReference type="OrthoDB" id="269227at2759"/>
<dbReference type="Proteomes" id="UP000305067">
    <property type="component" value="Unassembled WGS sequence"/>
</dbReference>
<comment type="cofactor">
    <cofactor evidence="1 7">
        <name>FAD</name>
        <dbReference type="ChEBI" id="CHEBI:57692"/>
    </cofactor>
</comment>
<dbReference type="Gene3D" id="3.30.560.10">
    <property type="entry name" value="Glucose Oxidase, domain 3"/>
    <property type="match status" value="3"/>
</dbReference>
<dbReference type="Pfam" id="PF00732">
    <property type="entry name" value="GMC_oxred_N"/>
    <property type="match status" value="1"/>
</dbReference>
<organism evidence="10 11">
    <name type="scientific">Pterulicium gracile</name>
    <dbReference type="NCBI Taxonomy" id="1884261"/>
    <lineage>
        <taxon>Eukaryota</taxon>
        <taxon>Fungi</taxon>
        <taxon>Dikarya</taxon>
        <taxon>Basidiomycota</taxon>
        <taxon>Agaricomycotina</taxon>
        <taxon>Agaricomycetes</taxon>
        <taxon>Agaricomycetidae</taxon>
        <taxon>Agaricales</taxon>
        <taxon>Pleurotineae</taxon>
        <taxon>Pterulaceae</taxon>
        <taxon>Pterulicium</taxon>
    </lineage>
</organism>
<reference evidence="10 11" key="1">
    <citation type="journal article" date="2019" name="Nat. Ecol. Evol.">
        <title>Megaphylogeny resolves global patterns of mushroom evolution.</title>
        <authorList>
            <person name="Varga T."/>
            <person name="Krizsan K."/>
            <person name="Foldi C."/>
            <person name="Dima B."/>
            <person name="Sanchez-Garcia M."/>
            <person name="Sanchez-Ramirez S."/>
            <person name="Szollosi G.J."/>
            <person name="Szarkandi J.G."/>
            <person name="Papp V."/>
            <person name="Albert L."/>
            <person name="Andreopoulos W."/>
            <person name="Angelini C."/>
            <person name="Antonin V."/>
            <person name="Barry K.W."/>
            <person name="Bougher N.L."/>
            <person name="Buchanan P."/>
            <person name="Buyck B."/>
            <person name="Bense V."/>
            <person name="Catcheside P."/>
            <person name="Chovatia M."/>
            <person name="Cooper J."/>
            <person name="Damon W."/>
            <person name="Desjardin D."/>
            <person name="Finy P."/>
            <person name="Geml J."/>
            <person name="Haridas S."/>
            <person name="Hughes K."/>
            <person name="Justo A."/>
            <person name="Karasinski D."/>
            <person name="Kautmanova I."/>
            <person name="Kiss B."/>
            <person name="Kocsube S."/>
            <person name="Kotiranta H."/>
            <person name="LaButti K.M."/>
            <person name="Lechner B.E."/>
            <person name="Liimatainen K."/>
            <person name="Lipzen A."/>
            <person name="Lukacs Z."/>
            <person name="Mihaltcheva S."/>
            <person name="Morgado L.N."/>
            <person name="Niskanen T."/>
            <person name="Noordeloos M.E."/>
            <person name="Ohm R.A."/>
            <person name="Ortiz-Santana B."/>
            <person name="Ovrebo C."/>
            <person name="Racz N."/>
            <person name="Riley R."/>
            <person name="Savchenko A."/>
            <person name="Shiryaev A."/>
            <person name="Soop K."/>
            <person name="Spirin V."/>
            <person name="Szebenyi C."/>
            <person name="Tomsovsky M."/>
            <person name="Tulloss R.E."/>
            <person name="Uehling J."/>
            <person name="Grigoriev I.V."/>
            <person name="Vagvolgyi C."/>
            <person name="Papp T."/>
            <person name="Martin F.M."/>
            <person name="Miettinen O."/>
            <person name="Hibbett D.S."/>
            <person name="Nagy L.G."/>
        </authorList>
    </citation>
    <scope>NUCLEOTIDE SEQUENCE [LARGE SCALE GENOMIC DNA]</scope>
    <source>
        <strain evidence="10 11">CBS 309.79</strain>
    </source>
</reference>
<gene>
    <name evidence="10" type="ORF">BDV98DRAFT_584790</name>
</gene>
<evidence type="ECO:0000256" key="1">
    <source>
        <dbReference type="ARBA" id="ARBA00001974"/>
    </source>
</evidence>
<keyword evidence="11" id="KW-1185">Reference proteome</keyword>
<evidence type="ECO:0000256" key="5">
    <source>
        <dbReference type="ARBA" id="ARBA00023002"/>
    </source>
</evidence>
<dbReference type="InterPro" id="IPR027424">
    <property type="entry name" value="Glucose_Oxidase_domain_2"/>
</dbReference>
<evidence type="ECO:0000256" key="7">
    <source>
        <dbReference type="PIRSR" id="PIRSR000137-2"/>
    </source>
</evidence>